<reference evidence="3 4" key="1">
    <citation type="submission" date="2023-10" db="EMBL/GenBank/DDBJ databases">
        <title>Genomes of two closely related lineages of the louse Polyplax serrata with different host specificities.</title>
        <authorList>
            <person name="Martinu J."/>
            <person name="Tarabai H."/>
            <person name="Stefka J."/>
            <person name="Hypsa V."/>
        </authorList>
    </citation>
    <scope>NUCLEOTIDE SEQUENCE [LARGE SCALE GENOMIC DNA]</scope>
    <source>
        <strain evidence="3">HR10_N</strain>
    </source>
</reference>
<dbReference type="EMBL" id="JAWJWE010000003">
    <property type="protein sequence ID" value="KAK6639609.1"/>
    <property type="molecule type" value="Genomic_DNA"/>
</dbReference>
<evidence type="ECO:0000259" key="2">
    <source>
        <dbReference type="Pfam" id="PF08205"/>
    </source>
</evidence>
<feature type="domain" description="CD80-like immunoglobulin C2-set" evidence="2">
    <location>
        <begin position="52"/>
        <end position="128"/>
    </location>
</feature>
<organism evidence="3 4">
    <name type="scientific">Polyplax serrata</name>
    <name type="common">Common mouse louse</name>
    <dbReference type="NCBI Taxonomy" id="468196"/>
    <lineage>
        <taxon>Eukaryota</taxon>
        <taxon>Metazoa</taxon>
        <taxon>Ecdysozoa</taxon>
        <taxon>Arthropoda</taxon>
        <taxon>Hexapoda</taxon>
        <taxon>Insecta</taxon>
        <taxon>Pterygota</taxon>
        <taxon>Neoptera</taxon>
        <taxon>Paraneoptera</taxon>
        <taxon>Psocodea</taxon>
        <taxon>Troctomorpha</taxon>
        <taxon>Phthiraptera</taxon>
        <taxon>Anoplura</taxon>
        <taxon>Polyplacidae</taxon>
        <taxon>Polyplax</taxon>
    </lineage>
</organism>
<dbReference type="PANTHER" id="PTHR21261">
    <property type="entry name" value="BEAT PROTEIN"/>
    <property type="match status" value="1"/>
</dbReference>
<dbReference type="PANTHER" id="PTHR21261:SF15">
    <property type="entry name" value="BEATEN PATH IIIA, ISOFORM D-RELATED"/>
    <property type="match status" value="1"/>
</dbReference>
<dbReference type="Proteomes" id="UP001372834">
    <property type="component" value="Unassembled WGS sequence"/>
</dbReference>
<sequence>MSVFGGYRKYFPPSCRNVKPGLISSFVFPGLPKNGPIIEGIKETYFLGDYITGNCTSSPSNPAAQIQWFINDKKAEDWFLEYYNPPKKKENFNLESRVLGLRFQVDLSHYQGRSQILSLTCQSSVAGSTKTQRINVYLSRMMTNQKFAQEQFNSGGAAYFKQSRKEAILLLLVLAAIILFHRV</sequence>
<gene>
    <name evidence="3" type="ORF">RUM43_007882</name>
</gene>
<name>A0AAN8P2I1_POLSC</name>
<dbReference type="InterPro" id="IPR013783">
    <property type="entry name" value="Ig-like_fold"/>
</dbReference>
<comment type="caution">
    <text evidence="3">The sequence shown here is derived from an EMBL/GenBank/DDBJ whole genome shotgun (WGS) entry which is preliminary data.</text>
</comment>
<keyword evidence="1" id="KW-1015">Disulfide bond</keyword>
<evidence type="ECO:0000256" key="1">
    <source>
        <dbReference type="ARBA" id="ARBA00023157"/>
    </source>
</evidence>
<evidence type="ECO:0000313" key="3">
    <source>
        <dbReference type="EMBL" id="KAK6639609.1"/>
    </source>
</evidence>
<protein>
    <recommendedName>
        <fullName evidence="2">CD80-like immunoglobulin C2-set domain-containing protein</fullName>
    </recommendedName>
</protein>
<dbReference type="Gene3D" id="2.60.40.10">
    <property type="entry name" value="Immunoglobulins"/>
    <property type="match status" value="1"/>
</dbReference>
<proteinExistence type="predicted"/>
<dbReference type="AlphaFoldDB" id="A0AAN8P2I1"/>
<evidence type="ECO:0000313" key="4">
    <source>
        <dbReference type="Proteomes" id="UP001372834"/>
    </source>
</evidence>
<accession>A0AAN8P2I1</accession>
<dbReference type="Pfam" id="PF08205">
    <property type="entry name" value="C2-set_2"/>
    <property type="match status" value="1"/>
</dbReference>
<dbReference type="InterPro" id="IPR013162">
    <property type="entry name" value="CD80_C2-set"/>
</dbReference>